<organism evidence="2 3">
    <name type="scientific">Nannocystis pusilla</name>
    <dbReference type="NCBI Taxonomy" id="889268"/>
    <lineage>
        <taxon>Bacteria</taxon>
        <taxon>Pseudomonadati</taxon>
        <taxon>Myxococcota</taxon>
        <taxon>Polyangia</taxon>
        <taxon>Nannocystales</taxon>
        <taxon>Nannocystaceae</taxon>
        <taxon>Nannocystis</taxon>
    </lineage>
</organism>
<feature type="compositionally biased region" description="Basic and acidic residues" evidence="1">
    <location>
        <begin position="139"/>
        <end position="162"/>
    </location>
</feature>
<dbReference type="Proteomes" id="UP001150924">
    <property type="component" value="Unassembled WGS sequence"/>
</dbReference>
<evidence type="ECO:0000313" key="3">
    <source>
        <dbReference type="Proteomes" id="UP001150924"/>
    </source>
</evidence>
<name>A0A9X3EHW0_9BACT</name>
<keyword evidence="3" id="KW-1185">Reference proteome</keyword>
<feature type="compositionally biased region" description="Basic and acidic residues" evidence="1">
    <location>
        <begin position="103"/>
        <end position="128"/>
    </location>
</feature>
<sequence>MLQQRERAVADQVHGRLVPRQDQQEQHRHQLVLGQLVVAVAGLDQGRRQVVGRLGLAEPDQAAEGASEQEEARHLAHDVEQARSAVLDHRVHPAAQLHALRLRHPDHLGDDRQRQREREVGDQIDRAARRGPIQQRRGQPLDRARQRLDPPRGEHPLDERAEPAVPGLVLRDHRRVERADHRREPPLIGAPSIRAGVPRVAHETRISQRAVHVVVARQQPDAAEERQANRGDGRLSPQAGVERIRILADLRVGEIDLERHTGLST</sequence>
<accession>A0A9X3EHW0</accession>
<evidence type="ECO:0000256" key="1">
    <source>
        <dbReference type="SAM" id="MobiDB-lite"/>
    </source>
</evidence>
<feature type="region of interest" description="Disordered" evidence="1">
    <location>
        <begin position="98"/>
        <end position="163"/>
    </location>
</feature>
<comment type="caution">
    <text evidence="2">The sequence shown here is derived from an EMBL/GenBank/DDBJ whole genome shotgun (WGS) entry which is preliminary data.</text>
</comment>
<protein>
    <submittedName>
        <fullName evidence="2">Uncharacterized protein</fullName>
    </submittedName>
</protein>
<reference evidence="2" key="1">
    <citation type="submission" date="2022-11" db="EMBL/GenBank/DDBJ databases">
        <title>Minimal conservation of predation-associated metabolite biosynthetic gene clusters underscores biosynthetic potential of Myxococcota including descriptions for ten novel species: Archangium lansinium sp. nov., Myxococcus landrumus sp. nov., Nannocystis bai.</title>
        <authorList>
            <person name="Ahearne A."/>
            <person name="Stevens C."/>
            <person name="Phillips K."/>
        </authorList>
    </citation>
    <scope>NUCLEOTIDE SEQUENCE</scope>
    <source>
        <strain evidence="2">Na p29</strain>
    </source>
</reference>
<dbReference type="AlphaFoldDB" id="A0A9X3EHW0"/>
<evidence type="ECO:0000313" key="2">
    <source>
        <dbReference type="EMBL" id="MCY1004369.1"/>
    </source>
</evidence>
<feature type="region of interest" description="Disordered" evidence="1">
    <location>
        <begin position="1"/>
        <end position="26"/>
    </location>
</feature>
<dbReference type="EMBL" id="JAPNKE010000002">
    <property type="protein sequence ID" value="MCY1004369.1"/>
    <property type="molecule type" value="Genomic_DNA"/>
</dbReference>
<proteinExistence type="predicted"/>
<gene>
    <name evidence="2" type="ORF">OV079_02060</name>
</gene>